<evidence type="ECO:0000313" key="3">
    <source>
        <dbReference type="Proteomes" id="UP001217776"/>
    </source>
</evidence>
<organism evidence="2 3">
    <name type="scientific">Bacteroides thetaiotaomicron</name>
    <dbReference type="NCBI Taxonomy" id="818"/>
    <lineage>
        <taxon>Bacteria</taxon>
        <taxon>Pseudomonadati</taxon>
        <taxon>Bacteroidota</taxon>
        <taxon>Bacteroidia</taxon>
        <taxon>Bacteroidales</taxon>
        <taxon>Bacteroidaceae</taxon>
        <taxon>Bacteroides</taxon>
    </lineage>
</organism>
<dbReference type="InterPro" id="IPR041657">
    <property type="entry name" value="HTH_17"/>
</dbReference>
<keyword evidence="2" id="KW-0238">DNA-binding</keyword>
<dbReference type="EMBL" id="JAQNVG010000085">
    <property type="protein sequence ID" value="MDC2239258.1"/>
    <property type="molecule type" value="Genomic_DNA"/>
</dbReference>
<dbReference type="AlphaFoldDB" id="A0AAP3SKB4"/>
<feature type="domain" description="Helix-turn-helix" evidence="1">
    <location>
        <begin position="7"/>
        <end position="55"/>
    </location>
</feature>
<sequence>MTEQRTLLNTKEAAEYCGFKLSYFRKLMMRRTIPMYKPCGKLCFFKKEDLDAFLTGVRVSSQEEIDREADRYLAGRR</sequence>
<name>A0AAP3SKB4_BACT4</name>
<dbReference type="InterPro" id="IPR010093">
    <property type="entry name" value="SinI_DNA-bd"/>
</dbReference>
<dbReference type="RefSeq" id="WP_195601329.1">
    <property type="nucleotide sequence ID" value="NZ_JADNKL010000062.1"/>
</dbReference>
<evidence type="ECO:0000313" key="2">
    <source>
        <dbReference type="EMBL" id="MDC2239258.1"/>
    </source>
</evidence>
<dbReference type="NCBIfam" id="TIGR01764">
    <property type="entry name" value="excise"/>
    <property type="match status" value="1"/>
</dbReference>
<dbReference type="Pfam" id="PF12728">
    <property type="entry name" value="HTH_17"/>
    <property type="match status" value="1"/>
</dbReference>
<accession>A0AAP3SKB4</accession>
<dbReference type="GO" id="GO:0003677">
    <property type="term" value="F:DNA binding"/>
    <property type="evidence" value="ECO:0007669"/>
    <property type="project" value="UniProtKB-KW"/>
</dbReference>
<protein>
    <submittedName>
        <fullName evidence="2">Excisionase family DNA-binding protein</fullName>
    </submittedName>
</protein>
<gene>
    <name evidence="2" type="ORF">PO127_26280</name>
</gene>
<dbReference type="Proteomes" id="UP001217776">
    <property type="component" value="Unassembled WGS sequence"/>
</dbReference>
<proteinExistence type="predicted"/>
<comment type="caution">
    <text evidence="2">The sequence shown here is derived from an EMBL/GenBank/DDBJ whole genome shotgun (WGS) entry which is preliminary data.</text>
</comment>
<reference evidence="2" key="1">
    <citation type="submission" date="2022-10" db="EMBL/GenBank/DDBJ databases">
        <title>Human gut microbiome strain richness.</title>
        <authorList>
            <person name="Chen-Liaw A."/>
        </authorList>
    </citation>
    <scope>NUCLEOTIDE SEQUENCE</scope>
    <source>
        <strain evidence="2">1001283st1_A3_1001283B150304_161114</strain>
    </source>
</reference>
<evidence type="ECO:0000259" key="1">
    <source>
        <dbReference type="Pfam" id="PF12728"/>
    </source>
</evidence>